<dbReference type="Proteomes" id="UP000076078">
    <property type="component" value="Unassembled WGS sequence"/>
</dbReference>
<reference evidence="7 8" key="1">
    <citation type="submission" date="2015-12" db="EMBL/GenBank/DDBJ databases">
        <title>Dictyostelia acquired genes for synthesis and detection of signals that induce cell-type specialization by lateral gene transfer from prokaryotes.</title>
        <authorList>
            <person name="Gloeckner G."/>
            <person name="Schaap P."/>
        </authorList>
    </citation>
    <scope>NUCLEOTIDE SEQUENCE [LARGE SCALE GENOMIC DNA]</scope>
    <source>
        <strain evidence="7 8">TK</strain>
    </source>
</reference>
<evidence type="ECO:0000256" key="5">
    <source>
        <dbReference type="SAM" id="SignalP"/>
    </source>
</evidence>
<dbReference type="InterPro" id="IPR001673">
    <property type="entry name" value="S_mold_repeat"/>
</dbReference>
<evidence type="ECO:0000256" key="2">
    <source>
        <dbReference type="ARBA" id="ARBA00022729"/>
    </source>
</evidence>
<sequence length="541" mass="60383">MIKQNFINIFSLILIFNIFSIECQRPATLDLSGVIYDNHPLRNPDFEINPYHVGVVENLVDYTLGSDNTPTYCCGGVTTIDPSQGRIEIHNQTTFRSWFHAIPNVSLAISHTITLNLQSDGETYTYHNSSFFPIDGKGWDDLSVYPNTLIYSGHNFHFCYEIHTSFTYYANNEYFTFTGDDDVWVFFNKKLEIDLGGIHQAASKTVYLADLGLTEGETFPFDFFYCERHTSMSTLNIITNIDLTCHNFDVCGVCEGNNKTCCLADGACNSIIYNPLCYNNYCGSDNVTCMHEYKHCDDNNQCTLDFCLSVLGGCSHINRVCNDNDPCTYDYCDPDQGCIYTQINGCTSCDSTPCISINPCIFSECDPFNPNECIYTEMNCSLPVNSTCAMGACFEGICVVYDLCPVTPTTTPTVTPTLSMTQTPPTRTPTTTPTPTVTPTQTPTQTPSPHCKCPHNYTCIDSNHLCVPPNEEYDCQTCLQFPCALGYKCVEGKNGLFQCIQQNACLSCLDINCEKHGLQCKLIENSDSKCGFIPTCVRPRL</sequence>
<feature type="domain" description="PA14" evidence="6">
    <location>
        <begin position="117"/>
        <end position="257"/>
    </location>
</feature>
<evidence type="ECO:0000256" key="1">
    <source>
        <dbReference type="ARBA" id="ARBA00008709"/>
    </source>
</evidence>
<dbReference type="PANTHER" id="PTHR31137:SF13">
    <property type="entry name" value="PROTEIN PSID"/>
    <property type="match status" value="1"/>
</dbReference>
<feature type="signal peptide" evidence="5">
    <location>
        <begin position="1"/>
        <end position="23"/>
    </location>
</feature>
<comment type="similarity">
    <text evidence="1">Belongs to the prespore-cell-inducing factor family.</text>
</comment>
<keyword evidence="8" id="KW-1185">Reference proteome</keyword>
<keyword evidence="2 5" id="KW-0732">Signal</keyword>
<evidence type="ECO:0000259" key="6">
    <source>
        <dbReference type="PROSITE" id="PS51820"/>
    </source>
</evidence>
<comment type="caution">
    <text evidence="7">The sequence shown here is derived from an EMBL/GenBank/DDBJ whole genome shotgun (WGS) entry which is preliminary data.</text>
</comment>
<dbReference type="PROSITE" id="PS51820">
    <property type="entry name" value="PA14"/>
    <property type="match status" value="1"/>
</dbReference>
<dbReference type="GO" id="GO:0005576">
    <property type="term" value="C:extracellular region"/>
    <property type="evidence" value="ECO:0007669"/>
    <property type="project" value="TreeGrafter"/>
</dbReference>
<evidence type="ECO:0000313" key="8">
    <source>
        <dbReference type="Proteomes" id="UP000076078"/>
    </source>
</evidence>
<feature type="chain" id="PRO_5007593067" description="PA14 domain-containing protein" evidence="5">
    <location>
        <begin position="24"/>
        <end position="541"/>
    </location>
</feature>
<dbReference type="FunCoup" id="A0A151ZAI0">
    <property type="interactions" value="5"/>
</dbReference>
<dbReference type="Pfam" id="PF00526">
    <property type="entry name" value="Dicty_CTDC"/>
    <property type="match status" value="2"/>
</dbReference>
<dbReference type="OrthoDB" id="17079at2759"/>
<evidence type="ECO:0000313" key="7">
    <source>
        <dbReference type="EMBL" id="KYQ90953.1"/>
    </source>
</evidence>
<dbReference type="InterPro" id="IPR011658">
    <property type="entry name" value="PA14_dom"/>
</dbReference>
<gene>
    <name evidence="7" type="ORF">DLAC_11697</name>
</gene>
<dbReference type="EMBL" id="LODT01000035">
    <property type="protein sequence ID" value="KYQ90953.1"/>
    <property type="molecule type" value="Genomic_DNA"/>
</dbReference>
<name>A0A151ZAI0_TIELA</name>
<evidence type="ECO:0000256" key="4">
    <source>
        <dbReference type="SAM" id="MobiDB-lite"/>
    </source>
</evidence>
<dbReference type="NCBIfam" id="TIGR02148">
    <property type="entry name" value="Fibro_Slime"/>
    <property type="match status" value="1"/>
</dbReference>
<dbReference type="Pfam" id="PF07691">
    <property type="entry name" value="PA14"/>
    <property type="match status" value="1"/>
</dbReference>
<proteinExistence type="inferred from homology"/>
<keyword evidence="3" id="KW-0325">Glycoprotein</keyword>
<dbReference type="InParanoid" id="A0A151ZAI0"/>
<dbReference type="PANTHER" id="PTHR31137">
    <property type="entry name" value="PROTEIN PSIB-RELATED-RELATED"/>
    <property type="match status" value="1"/>
</dbReference>
<dbReference type="AlphaFoldDB" id="A0A151ZAI0"/>
<organism evidence="7 8">
    <name type="scientific">Tieghemostelium lacteum</name>
    <name type="common">Slime mold</name>
    <name type="synonym">Dictyostelium lacteum</name>
    <dbReference type="NCBI Taxonomy" id="361077"/>
    <lineage>
        <taxon>Eukaryota</taxon>
        <taxon>Amoebozoa</taxon>
        <taxon>Evosea</taxon>
        <taxon>Eumycetozoa</taxon>
        <taxon>Dictyostelia</taxon>
        <taxon>Dictyosteliales</taxon>
        <taxon>Raperosteliaceae</taxon>
        <taxon>Tieghemostelium</taxon>
    </lineage>
</organism>
<dbReference type="OMA" id="FHFCMKI"/>
<accession>A0A151ZAI0</accession>
<dbReference type="InterPro" id="IPR011874">
    <property type="entry name" value="Fibro_Slime"/>
</dbReference>
<dbReference type="InterPro" id="IPR051154">
    <property type="entry name" value="Prespore-cell_inducing_factor"/>
</dbReference>
<protein>
    <recommendedName>
        <fullName evidence="6">PA14 domain-containing protein</fullName>
    </recommendedName>
</protein>
<feature type="region of interest" description="Disordered" evidence="4">
    <location>
        <begin position="415"/>
        <end position="443"/>
    </location>
</feature>
<dbReference type="InterPro" id="IPR037524">
    <property type="entry name" value="PA14/GLEYA"/>
</dbReference>
<evidence type="ECO:0000256" key="3">
    <source>
        <dbReference type="ARBA" id="ARBA00023180"/>
    </source>
</evidence>